<dbReference type="Gene3D" id="1.10.260.40">
    <property type="entry name" value="lambda repressor-like DNA-binding domains"/>
    <property type="match status" value="1"/>
</dbReference>
<accession>A0ABP7ER31</accession>
<dbReference type="CDD" id="cd00093">
    <property type="entry name" value="HTH_XRE"/>
    <property type="match status" value="1"/>
</dbReference>
<protein>
    <recommendedName>
        <fullName evidence="1">HTH cro/C1-type domain-containing protein</fullName>
    </recommendedName>
</protein>
<dbReference type="InterPro" id="IPR010982">
    <property type="entry name" value="Lambda_DNA-bd_dom_sf"/>
</dbReference>
<organism evidence="2 3">
    <name type="scientific">Nonomuraea antimicrobica</name>
    <dbReference type="NCBI Taxonomy" id="561173"/>
    <lineage>
        <taxon>Bacteria</taxon>
        <taxon>Bacillati</taxon>
        <taxon>Actinomycetota</taxon>
        <taxon>Actinomycetes</taxon>
        <taxon>Streptosporangiales</taxon>
        <taxon>Streptosporangiaceae</taxon>
        <taxon>Nonomuraea</taxon>
    </lineage>
</organism>
<dbReference type="Pfam" id="PF13560">
    <property type="entry name" value="HTH_31"/>
    <property type="match status" value="1"/>
</dbReference>
<evidence type="ECO:0000313" key="3">
    <source>
        <dbReference type="Proteomes" id="UP001500902"/>
    </source>
</evidence>
<dbReference type="PROSITE" id="PS50943">
    <property type="entry name" value="HTH_CROC1"/>
    <property type="match status" value="1"/>
</dbReference>
<dbReference type="RefSeq" id="WP_344897896.1">
    <property type="nucleotide sequence ID" value="NZ_BAAAZP010000293.1"/>
</dbReference>
<keyword evidence="3" id="KW-1185">Reference proteome</keyword>
<dbReference type="EMBL" id="BAAAZP010000293">
    <property type="protein sequence ID" value="GAA3722470.1"/>
    <property type="molecule type" value="Genomic_DNA"/>
</dbReference>
<dbReference type="InterPro" id="IPR011990">
    <property type="entry name" value="TPR-like_helical_dom_sf"/>
</dbReference>
<evidence type="ECO:0000259" key="1">
    <source>
        <dbReference type="PROSITE" id="PS50943"/>
    </source>
</evidence>
<evidence type="ECO:0000313" key="2">
    <source>
        <dbReference type="EMBL" id="GAA3722470.1"/>
    </source>
</evidence>
<name>A0ABP7ER31_9ACTN</name>
<dbReference type="Proteomes" id="UP001500902">
    <property type="component" value="Unassembled WGS sequence"/>
</dbReference>
<gene>
    <name evidence="2" type="ORF">GCM10022224_104330</name>
</gene>
<dbReference type="SMART" id="SM00530">
    <property type="entry name" value="HTH_XRE"/>
    <property type="match status" value="1"/>
</dbReference>
<proteinExistence type="predicted"/>
<dbReference type="SUPFAM" id="SSF47413">
    <property type="entry name" value="lambda repressor-like DNA-binding domains"/>
    <property type="match status" value="1"/>
</dbReference>
<comment type="caution">
    <text evidence="2">The sequence shown here is derived from an EMBL/GenBank/DDBJ whole genome shotgun (WGS) entry which is preliminary data.</text>
</comment>
<reference evidence="3" key="1">
    <citation type="journal article" date="2019" name="Int. J. Syst. Evol. Microbiol.">
        <title>The Global Catalogue of Microorganisms (GCM) 10K type strain sequencing project: providing services to taxonomists for standard genome sequencing and annotation.</title>
        <authorList>
            <consortium name="The Broad Institute Genomics Platform"/>
            <consortium name="The Broad Institute Genome Sequencing Center for Infectious Disease"/>
            <person name="Wu L."/>
            <person name="Ma J."/>
        </authorList>
    </citation>
    <scope>NUCLEOTIDE SEQUENCE [LARGE SCALE GENOMIC DNA]</scope>
    <source>
        <strain evidence="3">JCM 16904</strain>
    </source>
</reference>
<dbReference type="InterPro" id="IPR001387">
    <property type="entry name" value="Cro/C1-type_HTH"/>
</dbReference>
<dbReference type="Gene3D" id="1.25.40.10">
    <property type="entry name" value="Tetratricopeptide repeat domain"/>
    <property type="match status" value="1"/>
</dbReference>
<feature type="domain" description="HTH cro/C1-type" evidence="1">
    <location>
        <begin position="10"/>
        <end position="63"/>
    </location>
</feature>
<sequence length="400" mass="43245">MGAESFGQTLRRLRLRAGMSIRDLARLASCGKSYISDLEHGRGTPSLAVATALDRALGAGGELVALVPSVPMWRAPMGTLDGQFTADDEERLVLAARRPSRLDLVAVAHLRHQVHQLDDRYVSEPSTALLADAGQYLAQVRFLSTHAPSGRVRRELSAVEAEAATLMSQLVWDASQRRDHATAHLYLDQALRAARQCCDPVAEGLALLRKTIVVLYGEQNPRTALTLAQQTAETTTHASEVLRALALLHMAEAHAMLGAQAACEAALAEAETCFGRVDSTDAAIDLFSFSQFGRMAGSCYLFLQDHRRAQSLLEDTARALDDQSKAQAIVLGNLALTAIRQGNLGDAAARLHQAIDVIEVNWGGGGLNIVFGASRELRSWPAVPVVQDVQDRLLSLMTMR</sequence>